<proteinExistence type="inferred from homology"/>
<organism evidence="9 10">
    <name type="scientific">Paenibacillus dendritiformis C454</name>
    <dbReference type="NCBI Taxonomy" id="1131935"/>
    <lineage>
        <taxon>Bacteria</taxon>
        <taxon>Bacillati</taxon>
        <taxon>Bacillota</taxon>
        <taxon>Bacilli</taxon>
        <taxon>Bacillales</taxon>
        <taxon>Paenibacillaceae</taxon>
        <taxon>Paenibacillus</taxon>
    </lineage>
</organism>
<feature type="transmembrane region" description="Helical" evidence="7">
    <location>
        <begin position="132"/>
        <end position="152"/>
    </location>
</feature>
<reference evidence="9 10" key="1">
    <citation type="journal article" date="2012" name="J. Bacteriol.">
        <title>Genome Sequence of the Pattern-Forming Social Bacterium Paenibacillus dendritiformis C454 Chiral Morphotype.</title>
        <authorList>
            <person name="Sirota-Madi A."/>
            <person name="Olender T."/>
            <person name="Helman Y."/>
            <person name="Brainis I."/>
            <person name="Finkelshtein A."/>
            <person name="Roth D."/>
            <person name="Hagai E."/>
            <person name="Leshkowitz D."/>
            <person name="Brodsky L."/>
            <person name="Galatenko V."/>
            <person name="Nikolaev V."/>
            <person name="Gutnick D.L."/>
            <person name="Lancet D."/>
            <person name="Ben-Jacob E."/>
        </authorList>
    </citation>
    <scope>NUCLEOTIDE SEQUENCE [LARGE SCALE GENOMIC DNA]</scope>
    <source>
        <strain evidence="9 10">C454</strain>
    </source>
</reference>
<evidence type="ECO:0000256" key="1">
    <source>
        <dbReference type="ARBA" id="ARBA00004651"/>
    </source>
</evidence>
<dbReference type="InterPro" id="IPR050809">
    <property type="entry name" value="UgpAE/MalFG_permease"/>
</dbReference>
<comment type="similarity">
    <text evidence="7">Belongs to the binding-protein-dependent transport system permease family.</text>
</comment>
<gene>
    <name evidence="9" type="ORF">PDENDC454_15717</name>
</gene>
<evidence type="ECO:0000259" key="8">
    <source>
        <dbReference type="PROSITE" id="PS50928"/>
    </source>
</evidence>
<feature type="transmembrane region" description="Helical" evidence="7">
    <location>
        <begin position="198"/>
        <end position="217"/>
    </location>
</feature>
<dbReference type="PROSITE" id="PS50928">
    <property type="entry name" value="ABC_TM1"/>
    <property type="match status" value="1"/>
</dbReference>
<keyword evidence="2 7" id="KW-0813">Transport</keyword>
<dbReference type="PATRIC" id="fig|1131935.3.peg.3272"/>
<dbReference type="InterPro" id="IPR035906">
    <property type="entry name" value="MetI-like_sf"/>
</dbReference>
<dbReference type="STRING" id="1131935.PDENDC454_15717"/>
<dbReference type="CDD" id="cd06261">
    <property type="entry name" value="TM_PBP2"/>
    <property type="match status" value="1"/>
</dbReference>
<name>H3SHY1_9BACL</name>
<keyword evidence="10" id="KW-1185">Reference proteome</keyword>
<dbReference type="Pfam" id="PF00528">
    <property type="entry name" value="BPD_transp_1"/>
    <property type="match status" value="1"/>
</dbReference>
<evidence type="ECO:0000256" key="6">
    <source>
        <dbReference type="ARBA" id="ARBA00023136"/>
    </source>
</evidence>
<accession>H3SHY1</accession>
<evidence type="ECO:0000313" key="9">
    <source>
        <dbReference type="EMBL" id="EHQ61293.1"/>
    </source>
</evidence>
<dbReference type="EMBL" id="AHKH01000041">
    <property type="protein sequence ID" value="EHQ61293.1"/>
    <property type="molecule type" value="Genomic_DNA"/>
</dbReference>
<dbReference type="RefSeq" id="WP_006677638.1">
    <property type="nucleotide sequence ID" value="NZ_AHKH01000041.1"/>
</dbReference>
<keyword evidence="6 7" id="KW-0472">Membrane</keyword>
<dbReference type="PANTHER" id="PTHR43227">
    <property type="entry name" value="BLL4140 PROTEIN"/>
    <property type="match status" value="1"/>
</dbReference>
<comment type="caution">
    <text evidence="9">The sequence shown here is derived from an EMBL/GenBank/DDBJ whole genome shotgun (WGS) entry which is preliminary data.</text>
</comment>
<feature type="transmembrane region" description="Helical" evidence="7">
    <location>
        <begin position="100"/>
        <end position="120"/>
    </location>
</feature>
<feature type="transmembrane region" description="Helical" evidence="7">
    <location>
        <begin position="37"/>
        <end position="63"/>
    </location>
</feature>
<evidence type="ECO:0000313" key="10">
    <source>
        <dbReference type="Proteomes" id="UP000003900"/>
    </source>
</evidence>
<dbReference type="SUPFAM" id="SSF161098">
    <property type="entry name" value="MetI-like"/>
    <property type="match status" value="1"/>
</dbReference>
<evidence type="ECO:0000256" key="3">
    <source>
        <dbReference type="ARBA" id="ARBA00022475"/>
    </source>
</evidence>
<protein>
    <submittedName>
        <fullName evidence="9">Maltose ABC transporter permease</fullName>
    </submittedName>
</protein>
<keyword evidence="3" id="KW-1003">Cell membrane</keyword>
<dbReference type="AlphaFoldDB" id="H3SHY1"/>
<dbReference type="Proteomes" id="UP000003900">
    <property type="component" value="Unassembled WGS sequence"/>
</dbReference>
<keyword evidence="5 7" id="KW-1133">Transmembrane helix</keyword>
<evidence type="ECO:0000256" key="5">
    <source>
        <dbReference type="ARBA" id="ARBA00022989"/>
    </source>
</evidence>
<dbReference type="Gene3D" id="1.10.3720.10">
    <property type="entry name" value="MetI-like"/>
    <property type="match status" value="1"/>
</dbReference>
<dbReference type="GO" id="GO:0005886">
    <property type="term" value="C:plasma membrane"/>
    <property type="evidence" value="ECO:0007669"/>
    <property type="project" value="UniProtKB-SubCell"/>
</dbReference>
<dbReference type="InterPro" id="IPR000515">
    <property type="entry name" value="MetI-like"/>
</dbReference>
<sequence>MTQEASAVKAAGWGRRHRAGTGERSRLWKRVGRHYQLYLLLLPCITFFIIFSYIPMAGLVLAFKEYQFNKGIFGSPWIGFTYFEMFFQDPQSLQLIRNTLIISAMKVFLAMPFPIVLALMFNEVKNSRLRNLFQGIAYLPHFFSWVIVIGMLQRILAPDTGLVNQLISWFGGDGSTFFLMEEKAFYPTMFWSYIWKDVGWSSIIYFAAIVGISPSLYEAAKMDGANKWHQIWHITLPGIRPTIIVLFILSLGNILSAGFDQIYLLKTPGNMNVSEILDTYIIYMGLESGQFGFGTAIGMMQGVVGLILVLTVNRVAKKWFQSSLW</sequence>
<dbReference type="PANTHER" id="PTHR43227:SF11">
    <property type="entry name" value="BLL4140 PROTEIN"/>
    <property type="match status" value="1"/>
</dbReference>
<comment type="subcellular location">
    <subcellularLocation>
        <location evidence="1 7">Cell membrane</location>
        <topology evidence="1 7">Multi-pass membrane protein</topology>
    </subcellularLocation>
</comment>
<keyword evidence="4 7" id="KW-0812">Transmembrane</keyword>
<evidence type="ECO:0000256" key="7">
    <source>
        <dbReference type="RuleBase" id="RU363032"/>
    </source>
</evidence>
<feature type="transmembrane region" description="Helical" evidence="7">
    <location>
        <begin position="238"/>
        <end position="259"/>
    </location>
</feature>
<evidence type="ECO:0000256" key="2">
    <source>
        <dbReference type="ARBA" id="ARBA00022448"/>
    </source>
</evidence>
<evidence type="ECO:0000256" key="4">
    <source>
        <dbReference type="ARBA" id="ARBA00022692"/>
    </source>
</evidence>
<feature type="domain" description="ABC transmembrane type-1" evidence="8">
    <location>
        <begin position="96"/>
        <end position="312"/>
    </location>
</feature>
<dbReference type="GO" id="GO:0055085">
    <property type="term" value="P:transmembrane transport"/>
    <property type="evidence" value="ECO:0007669"/>
    <property type="project" value="InterPro"/>
</dbReference>
<feature type="transmembrane region" description="Helical" evidence="7">
    <location>
        <begin position="291"/>
        <end position="312"/>
    </location>
</feature>